<proteinExistence type="predicted"/>
<dbReference type="Proteomes" id="UP000749471">
    <property type="component" value="Unassembled WGS sequence"/>
</dbReference>
<dbReference type="EMBL" id="JAHLPM010000001">
    <property type="protein sequence ID" value="MBU5436692.1"/>
    <property type="molecule type" value="Genomic_DNA"/>
</dbReference>
<sequence length="314" mass="36635">MEIKNEKHFNLNSIVMESKVLKMKLLPDLGFKMASLVYKPKNMEILFQPENKKYSIPQYGDCFEKYDTSGLDEMIPTIDKCVYPEGSYKGNILPDHGDVWSIPWHTDIKKDTVMGKVKLRSLPLEFHKSLTFETDNVVRIDYKVKNLDNENISYLWALHGLMIFDDETKIIFPKEAKNILNVHENSILGPCGERYSFPLAKDIDGNLVDLSYLKHYRNGESYKYYFLDDLEIGEVGIHYLDKKVKYILRYDTKKIPYLGVWITKGGFKGEYNCAIEPSNGFYDSVEIAYGKSKLPELKSKEEDFWTIYMEIKED</sequence>
<evidence type="ECO:0000313" key="1">
    <source>
        <dbReference type="EMBL" id="MBU5436692.1"/>
    </source>
</evidence>
<gene>
    <name evidence="1" type="ORF">KQI42_01655</name>
</gene>
<organism evidence="1 2">
    <name type="scientific">Tissierella simiarum</name>
    <dbReference type="NCBI Taxonomy" id="2841534"/>
    <lineage>
        <taxon>Bacteria</taxon>
        <taxon>Bacillati</taxon>
        <taxon>Bacillota</taxon>
        <taxon>Tissierellia</taxon>
        <taxon>Tissierellales</taxon>
        <taxon>Tissierellaceae</taxon>
        <taxon>Tissierella</taxon>
    </lineage>
</organism>
<keyword evidence="2" id="KW-1185">Reference proteome</keyword>
<comment type="caution">
    <text evidence="1">The sequence shown here is derived from an EMBL/GenBank/DDBJ whole genome shotgun (WGS) entry which is preliminary data.</text>
</comment>
<name>A0ABS6E1M5_9FIRM</name>
<accession>A0ABS6E1M5</accession>
<dbReference type="RefSeq" id="WP_216516087.1">
    <property type="nucleotide sequence ID" value="NZ_JAHLPM010000001.1"/>
</dbReference>
<protein>
    <recommendedName>
        <fullName evidence="3">Galactose mutarotase</fullName>
    </recommendedName>
</protein>
<reference evidence="1 2" key="1">
    <citation type="submission" date="2021-06" db="EMBL/GenBank/DDBJ databases">
        <authorList>
            <person name="Sun Q."/>
            <person name="Li D."/>
        </authorList>
    </citation>
    <scope>NUCLEOTIDE SEQUENCE [LARGE SCALE GENOMIC DNA]</scope>
    <source>
        <strain evidence="1 2">MSJ-40</strain>
    </source>
</reference>
<evidence type="ECO:0008006" key="3">
    <source>
        <dbReference type="Google" id="ProtNLM"/>
    </source>
</evidence>
<evidence type="ECO:0000313" key="2">
    <source>
        <dbReference type="Proteomes" id="UP000749471"/>
    </source>
</evidence>